<dbReference type="AlphaFoldDB" id="A0A9P6C0Y8"/>
<reference evidence="2" key="1">
    <citation type="submission" date="2020-11" db="EMBL/GenBank/DDBJ databases">
        <authorList>
            <consortium name="DOE Joint Genome Institute"/>
            <person name="Ahrendt S."/>
            <person name="Riley R."/>
            <person name="Andreopoulos W."/>
            <person name="Labutti K."/>
            <person name="Pangilinan J."/>
            <person name="Ruiz-Duenas F.J."/>
            <person name="Barrasa J.M."/>
            <person name="Sanchez-Garcia M."/>
            <person name="Camarero S."/>
            <person name="Miyauchi S."/>
            <person name="Serrano A."/>
            <person name="Linde D."/>
            <person name="Babiker R."/>
            <person name="Drula E."/>
            <person name="Ayuso-Fernandez I."/>
            <person name="Pacheco R."/>
            <person name="Padilla G."/>
            <person name="Ferreira P."/>
            <person name="Barriuso J."/>
            <person name="Kellner H."/>
            <person name="Castanera R."/>
            <person name="Alfaro M."/>
            <person name="Ramirez L."/>
            <person name="Pisabarro A.G."/>
            <person name="Kuo A."/>
            <person name="Tritt A."/>
            <person name="Lipzen A."/>
            <person name="He G."/>
            <person name="Yan M."/>
            <person name="Ng V."/>
            <person name="Cullen D."/>
            <person name="Martin F."/>
            <person name="Rosso M.-N."/>
            <person name="Henrissat B."/>
            <person name="Hibbett D."/>
            <person name="Martinez A.T."/>
            <person name="Grigoriev I.V."/>
        </authorList>
    </citation>
    <scope>NUCLEOTIDE SEQUENCE</scope>
    <source>
        <strain evidence="2">MF-IS2</strain>
    </source>
</reference>
<comment type="caution">
    <text evidence="2">The sequence shown here is derived from an EMBL/GenBank/DDBJ whole genome shotgun (WGS) entry which is preliminary data.</text>
</comment>
<proteinExistence type="predicted"/>
<dbReference type="OrthoDB" id="2997904at2759"/>
<name>A0A9P6C0Y8_9AGAR</name>
<evidence type="ECO:0000313" key="3">
    <source>
        <dbReference type="Proteomes" id="UP000807342"/>
    </source>
</evidence>
<evidence type="ECO:0000313" key="2">
    <source>
        <dbReference type="EMBL" id="KAF9447112.1"/>
    </source>
</evidence>
<accession>A0A9P6C0Y8</accession>
<feature type="domain" description="F-box" evidence="1">
    <location>
        <begin position="1"/>
        <end position="45"/>
    </location>
</feature>
<dbReference type="PROSITE" id="PS50181">
    <property type="entry name" value="FBOX"/>
    <property type="match status" value="1"/>
</dbReference>
<keyword evidence="3" id="KW-1185">Reference proteome</keyword>
<dbReference type="Gene3D" id="3.80.10.10">
    <property type="entry name" value="Ribonuclease Inhibitor"/>
    <property type="match status" value="1"/>
</dbReference>
<evidence type="ECO:0000259" key="1">
    <source>
        <dbReference type="PROSITE" id="PS50181"/>
    </source>
</evidence>
<gene>
    <name evidence="2" type="ORF">P691DRAFT_802968</name>
</gene>
<dbReference type="EMBL" id="MU151215">
    <property type="protein sequence ID" value="KAF9447112.1"/>
    <property type="molecule type" value="Genomic_DNA"/>
</dbReference>
<dbReference type="InterPro" id="IPR032675">
    <property type="entry name" value="LRR_dom_sf"/>
</dbReference>
<dbReference type="InterPro" id="IPR001810">
    <property type="entry name" value="F-box_dom"/>
</dbReference>
<protein>
    <recommendedName>
        <fullName evidence="1">F-box domain-containing protein</fullName>
    </recommendedName>
</protein>
<sequence length="502" mass="57240">MLNDTPYDILSVVTQYLPVPDVEKLSGVSRRLRSAVGLDARFGGVRFYKHDSGMKRLCEILGRNDVANSVRRLTIEPWLVQPRTKGYVSRSENIWNHINALFNPKYMEQQAQRRVQKRVNKDIKRVSNAIQRLENLQEYHVLYDERSPTYHRQLFEAFLSPTLNTFAPKLTKLTIKVPFELLPHLSYVQLPQLLDLDVYLCTGNAQMEDIKQALDGFWVFLHNLRALEHLGVSATSSSHYLDLSYFSKRWGTFPHLKSFGLCIPFDGGLLSSPEDLYKHVLEPHAGTLEKLRLSTTCCAVPRGSLPPDCHFWIQRILKSSLDTRFPRLREVELALRPLKANLVDLHTFLALRAPTLEKLCLTDRALYYKELTELFDCLCPPSALPRRQNDVLENLCIKVDTLSAESLALIAARFPGLKTLGLTFADIVGGGSEPARYNKQKLTSFAQSLRRYSTAAFATWGLRNIKICEGPPSFPWIRDLEKIFLECFPPPLSVGEFPPLAK</sequence>
<organism evidence="2 3">
    <name type="scientific">Macrolepiota fuliginosa MF-IS2</name>
    <dbReference type="NCBI Taxonomy" id="1400762"/>
    <lineage>
        <taxon>Eukaryota</taxon>
        <taxon>Fungi</taxon>
        <taxon>Dikarya</taxon>
        <taxon>Basidiomycota</taxon>
        <taxon>Agaricomycotina</taxon>
        <taxon>Agaricomycetes</taxon>
        <taxon>Agaricomycetidae</taxon>
        <taxon>Agaricales</taxon>
        <taxon>Agaricineae</taxon>
        <taxon>Agaricaceae</taxon>
        <taxon>Macrolepiota</taxon>
    </lineage>
</organism>
<dbReference type="Proteomes" id="UP000807342">
    <property type="component" value="Unassembled WGS sequence"/>
</dbReference>